<organism evidence="2">
    <name type="scientific">Zooxanthella nutricula</name>
    <dbReference type="NCBI Taxonomy" id="1333877"/>
    <lineage>
        <taxon>Eukaryota</taxon>
        <taxon>Sar</taxon>
        <taxon>Alveolata</taxon>
        <taxon>Dinophyceae</taxon>
        <taxon>Peridiniales</taxon>
        <taxon>Peridiniales incertae sedis</taxon>
        <taxon>Zooxanthella</taxon>
    </lineage>
</organism>
<accession>A0A7S2QD87</accession>
<proteinExistence type="predicted"/>
<gene>
    <name evidence="2" type="ORF">BRAN1462_LOCUS57327</name>
</gene>
<name>A0A7S2QD87_9DINO</name>
<feature type="region of interest" description="Disordered" evidence="1">
    <location>
        <begin position="103"/>
        <end position="126"/>
    </location>
</feature>
<evidence type="ECO:0000313" key="2">
    <source>
        <dbReference type="EMBL" id="CAD9639505.1"/>
    </source>
</evidence>
<dbReference type="EMBL" id="HBGW01090343">
    <property type="protein sequence ID" value="CAD9639505.1"/>
    <property type="molecule type" value="Transcribed_RNA"/>
</dbReference>
<reference evidence="2" key="1">
    <citation type="submission" date="2021-01" db="EMBL/GenBank/DDBJ databases">
        <authorList>
            <person name="Corre E."/>
            <person name="Pelletier E."/>
            <person name="Niang G."/>
            <person name="Scheremetjew M."/>
            <person name="Finn R."/>
            <person name="Kale V."/>
            <person name="Holt S."/>
            <person name="Cochrane G."/>
            <person name="Meng A."/>
            <person name="Brown T."/>
            <person name="Cohen L."/>
        </authorList>
    </citation>
    <scope>NUCLEOTIDE SEQUENCE</scope>
    <source>
        <strain evidence="2">RCC3387</strain>
    </source>
</reference>
<sequence>MACREPRASSPAGSRATLVREDSFDVPPIASPRTDQVERRLRTLDLNLGKLATCSPLRVKEVDEVPSPVRSRRRSISGDARSPPPLLAAEGAIGAINCQPMPIRSFRTRKRPPPLTQLDLDEERAPRREINDDATCATCGIGAGGGPCVVM</sequence>
<feature type="region of interest" description="Disordered" evidence="1">
    <location>
        <begin position="65"/>
        <end position="86"/>
    </location>
</feature>
<dbReference type="AlphaFoldDB" id="A0A7S2QD87"/>
<protein>
    <submittedName>
        <fullName evidence="2">Uncharacterized protein</fullName>
    </submittedName>
</protein>
<evidence type="ECO:0000256" key="1">
    <source>
        <dbReference type="SAM" id="MobiDB-lite"/>
    </source>
</evidence>
<feature type="region of interest" description="Disordered" evidence="1">
    <location>
        <begin position="1"/>
        <end position="33"/>
    </location>
</feature>